<dbReference type="NCBIfam" id="TIGR00019">
    <property type="entry name" value="prfA"/>
    <property type="match status" value="1"/>
</dbReference>
<dbReference type="FunFam" id="3.30.70.1660:FF:000002">
    <property type="entry name" value="Peptide chain release factor 1"/>
    <property type="match status" value="1"/>
</dbReference>
<protein>
    <recommendedName>
        <fullName evidence="5 6">Peptide chain release factor 1</fullName>
        <shortName evidence="5">RF-1</shortName>
    </recommendedName>
</protein>
<gene>
    <name evidence="5" type="primary">prfA</name>
    <name evidence="10" type="ORF">CRI93_02570</name>
</gene>
<dbReference type="Gene3D" id="3.30.160.20">
    <property type="match status" value="1"/>
</dbReference>
<comment type="similarity">
    <text evidence="2 5">Belongs to the prokaryotic/mitochondrial release factor family.</text>
</comment>
<evidence type="ECO:0000256" key="8">
    <source>
        <dbReference type="SAM" id="MobiDB-lite"/>
    </source>
</evidence>
<sequence length="357" mass="40398">MIELEKLDKIKNRFDEIEQMMADPEIATDAQKMSELGQEHGQLREVIEAINTYENLLSERKDLKEMVASESGEMADLAQNELESLNERLPKVEDDLKDKLIPKDPEDRKNAIIEIRAGTGGDEAAIFAGDLYRMYVKYAEKKDWGHEVIDASHGSHGGFKEITMSMSGPEVFGTMKYESGVHRVQRVPETESSGRIHTSAASVAVLPEAEEVDIDIKPNDIKVDTYRASGPGGQSVNTTDSAIRITHLPTKLVVTCQDEKSQHKNRDKAMRVLRSRLYDMKLEKQREERAEERRSQIGSGDRSAKIRTYNFPQDRVTDHRMEGDNKNYALQDIIEGDLDPVLNSLKAQENAERLARL</sequence>
<evidence type="ECO:0000256" key="2">
    <source>
        <dbReference type="ARBA" id="ARBA00010835"/>
    </source>
</evidence>
<dbReference type="InterPro" id="IPR050057">
    <property type="entry name" value="Prokaryotic/Mito_RF"/>
</dbReference>
<dbReference type="PANTHER" id="PTHR43804:SF7">
    <property type="entry name" value="LD18447P"/>
    <property type="match status" value="1"/>
</dbReference>
<dbReference type="Pfam" id="PF03462">
    <property type="entry name" value="PCRF"/>
    <property type="match status" value="1"/>
</dbReference>
<keyword evidence="5" id="KW-0963">Cytoplasm</keyword>
<reference evidence="10 11" key="1">
    <citation type="submission" date="2017-10" db="EMBL/GenBank/DDBJ databases">
        <title>Draft genome of Longimonas halophila.</title>
        <authorList>
            <person name="Goh K.M."/>
            <person name="Shamsir M.S."/>
            <person name="Lim S.W."/>
        </authorList>
    </citation>
    <scope>NUCLEOTIDE SEQUENCE [LARGE SCALE GENOMIC DNA]</scope>
    <source>
        <strain evidence="10 11">KCTC 42399</strain>
    </source>
</reference>
<evidence type="ECO:0000313" key="10">
    <source>
        <dbReference type="EMBL" id="PEN09633.1"/>
    </source>
</evidence>
<organism evidence="10 11">
    <name type="scientific">Longimonas halophila</name>
    <dbReference type="NCBI Taxonomy" id="1469170"/>
    <lineage>
        <taxon>Bacteria</taxon>
        <taxon>Pseudomonadati</taxon>
        <taxon>Rhodothermota</taxon>
        <taxon>Rhodothermia</taxon>
        <taxon>Rhodothermales</taxon>
        <taxon>Salisaetaceae</taxon>
        <taxon>Longimonas</taxon>
    </lineage>
</organism>
<dbReference type="Gene3D" id="3.30.70.1660">
    <property type="match status" value="1"/>
</dbReference>
<comment type="caution">
    <text evidence="10">The sequence shown here is derived from an EMBL/GenBank/DDBJ whole genome shotgun (WGS) entry which is preliminary data.</text>
</comment>
<dbReference type="OrthoDB" id="9806673at2"/>
<evidence type="ECO:0000256" key="3">
    <source>
        <dbReference type="ARBA" id="ARBA00022481"/>
    </source>
</evidence>
<feature type="coiled-coil region" evidence="7">
    <location>
        <begin position="46"/>
        <end position="95"/>
    </location>
</feature>
<accession>A0A2H3NQW8</accession>
<keyword evidence="7" id="KW-0175">Coiled coil</keyword>
<dbReference type="PROSITE" id="PS00745">
    <property type="entry name" value="RF_PROK_I"/>
    <property type="match status" value="1"/>
</dbReference>
<dbReference type="InterPro" id="IPR045853">
    <property type="entry name" value="Pep_chain_release_fac_I_sf"/>
</dbReference>
<dbReference type="GO" id="GO:0016149">
    <property type="term" value="F:translation release factor activity, codon specific"/>
    <property type="evidence" value="ECO:0007669"/>
    <property type="project" value="UniProtKB-UniRule"/>
</dbReference>
<evidence type="ECO:0000256" key="4">
    <source>
        <dbReference type="ARBA" id="ARBA00022917"/>
    </source>
</evidence>
<dbReference type="HAMAP" id="MF_00093">
    <property type="entry name" value="Rel_fac_1"/>
    <property type="match status" value="1"/>
</dbReference>
<evidence type="ECO:0000259" key="9">
    <source>
        <dbReference type="PROSITE" id="PS00745"/>
    </source>
</evidence>
<dbReference type="Proteomes" id="UP000221024">
    <property type="component" value="Unassembled WGS sequence"/>
</dbReference>
<dbReference type="FunFam" id="3.30.160.20:FF:000004">
    <property type="entry name" value="Peptide chain release factor 1"/>
    <property type="match status" value="1"/>
</dbReference>
<comment type="subcellular location">
    <subcellularLocation>
        <location evidence="5">Cytoplasm</location>
    </subcellularLocation>
</comment>
<dbReference type="Gene3D" id="6.10.140.1950">
    <property type="match status" value="1"/>
</dbReference>
<feature type="domain" description="Prokaryotic-type class I peptide chain release factors" evidence="9">
    <location>
        <begin position="227"/>
        <end position="243"/>
    </location>
</feature>
<dbReference type="EMBL" id="PDEP01000001">
    <property type="protein sequence ID" value="PEN09633.1"/>
    <property type="molecule type" value="Genomic_DNA"/>
</dbReference>
<dbReference type="Pfam" id="PF00472">
    <property type="entry name" value="RF-1"/>
    <property type="match status" value="1"/>
</dbReference>
<evidence type="ECO:0000256" key="6">
    <source>
        <dbReference type="NCBIfam" id="TIGR00019"/>
    </source>
</evidence>
<feature type="region of interest" description="Disordered" evidence="8">
    <location>
        <begin position="284"/>
        <end position="306"/>
    </location>
</feature>
<comment type="function">
    <text evidence="1 5">Peptide chain release factor 1 directs the termination of translation in response to the peptide chain termination codons UAG and UAA.</text>
</comment>
<evidence type="ECO:0000256" key="7">
    <source>
        <dbReference type="SAM" id="Coils"/>
    </source>
</evidence>
<keyword evidence="4 5" id="KW-0648">Protein biosynthesis</keyword>
<dbReference type="NCBIfam" id="NF001859">
    <property type="entry name" value="PRK00591.1"/>
    <property type="match status" value="1"/>
</dbReference>
<keyword evidence="11" id="KW-1185">Reference proteome</keyword>
<evidence type="ECO:0000256" key="5">
    <source>
        <dbReference type="HAMAP-Rule" id="MF_00093"/>
    </source>
</evidence>
<proteinExistence type="inferred from homology"/>
<dbReference type="GO" id="GO:0005737">
    <property type="term" value="C:cytoplasm"/>
    <property type="evidence" value="ECO:0007669"/>
    <property type="project" value="UniProtKB-SubCell"/>
</dbReference>
<dbReference type="RefSeq" id="WP_098061031.1">
    <property type="nucleotide sequence ID" value="NZ_PDEP01000001.1"/>
</dbReference>
<evidence type="ECO:0000256" key="1">
    <source>
        <dbReference type="ARBA" id="ARBA00002986"/>
    </source>
</evidence>
<dbReference type="SUPFAM" id="SSF75620">
    <property type="entry name" value="Release factor"/>
    <property type="match status" value="1"/>
</dbReference>
<dbReference type="InterPro" id="IPR005139">
    <property type="entry name" value="PCRF"/>
</dbReference>
<name>A0A2H3NQW8_9BACT</name>
<dbReference type="InterPro" id="IPR000352">
    <property type="entry name" value="Pep_chain_release_fac_I"/>
</dbReference>
<dbReference type="AlphaFoldDB" id="A0A2H3NQW8"/>
<evidence type="ECO:0000313" key="11">
    <source>
        <dbReference type="Proteomes" id="UP000221024"/>
    </source>
</evidence>
<keyword evidence="3 5" id="KW-0488">Methylation</keyword>
<comment type="PTM">
    <text evidence="5">Methylated by PrmC. Methylation increases the termination efficiency of RF1.</text>
</comment>
<dbReference type="InterPro" id="IPR004373">
    <property type="entry name" value="RF-1"/>
</dbReference>
<feature type="modified residue" description="N5-methylglutamine" evidence="5">
    <location>
        <position position="234"/>
    </location>
</feature>
<dbReference type="PANTHER" id="PTHR43804">
    <property type="entry name" value="LD18447P"/>
    <property type="match status" value="1"/>
</dbReference>
<feature type="compositionally biased region" description="Basic and acidic residues" evidence="8">
    <location>
        <begin position="284"/>
        <end position="295"/>
    </location>
</feature>
<dbReference type="SMART" id="SM00937">
    <property type="entry name" value="PCRF"/>
    <property type="match status" value="1"/>
</dbReference>